<evidence type="ECO:0000256" key="2">
    <source>
        <dbReference type="PROSITE-ProRule" id="PRU00335"/>
    </source>
</evidence>
<dbReference type="InterPro" id="IPR009057">
    <property type="entry name" value="Homeodomain-like_sf"/>
</dbReference>
<dbReference type="InterPro" id="IPR023772">
    <property type="entry name" value="DNA-bd_HTH_TetR-type_CS"/>
</dbReference>
<feature type="DNA-binding region" description="H-T-H motif" evidence="2">
    <location>
        <begin position="31"/>
        <end position="50"/>
    </location>
</feature>
<dbReference type="AlphaFoldDB" id="A0A7C3PBM1"/>
<dbReference type="PROSITE" id="PS50977">
    <property type="entry name" value="HTH_TETR_2"/>
    <property type="match status" value="1"/>
</dbReference>
<comment type="caution">
    <text evidence="4">The sequence shown here is derived from an EMBL/GenBank/DDBJ whole genome shotgun (WGS) entry which is preliminary data.</text>
</comment>
<protein>
    <submittedName>
        <fullName evidence="4">TetR/AcrR family transcriptional regulator</fullName>
    </submittedName>
</protein>
<dbReference type="InterPro" id="IPR001647">
    <property type="entry name" value="HTH_TetR"/>
</dbReference>
<dbReference type="EMBL" id="DSRU01000071">
    <property type="protein sequence ID" value="HFM97332.1"/>
    <property type="molecule type" value="Genomic_DNA"/>
</dbReference>
<feature type="domain" description="HTH tetR-type" evidence="3">
    <location>
        <begin position="8"/>
        <end position="68"/>
    </location>
</feature>
<proteinExistence type="predicted"/>
<organism evidence="4">
    <name type="scientific">Oscillatoriales cyanobacterium SpSt-418</name>
    <dbReference type="NCBI Taxonomy" id="2282169"/>
    <lineage>
        <taxon>Bacteria</taxon>
        <taxon>Bacillati</taxon>
        <taxon>Cyanobacteriota</taxon>
        <taxon>Cyanophyceae</taxon>
        <taxon>Oscillatoriophycideae</taxon>
        <taxon>Oscillatoriales</taxon>
    </lineage>
</organism>
<sequence length="193" mass="22165">MPKIVDHDAYRKELLSQCFDLFAEQGYGSITMRQIAQGLKVSTGTLYHYFPSKEAIFEQLMESMAQQDISQVIETLKDTETVGERIEIAFAFIEENRDRLEKQTLLMADYYQHQQRQKGSRSKVIQQIEQQIKELVMNVMKIDDSDVVDLVLSLVDGLMFAKVYDGEPISIARQGKVLAKMVTAYMALKQLQV</sequence>
<reference evidence="4" key="1">
    <citation type="journal article" date="2020" name="mSystems">
        <title>Genome- and Community-Level Interaction Insights into Carbon Utilization and Element Cycling Functions of Hydrothermarchaeota in Hydrothermal Sediment.</title>
        <authorList>
            <person name="Zhou Z."/>
            <person name="Liu Y."/>
            <person name="Xu W."/>
            <person name="Pan J."/>
            <person name="Luo Z.H."/>
            <person name="Li M."/>
        </authorList>
    </citation>
    <scope>NUCLEOTIDE SEQUENCE [LARGE SCALE GENOMIC DNA]</scope>
    <source>
        <strain evidence="4">SpSt-418</strain>
    </source>
</reference>
<dbReference type="PANTHER" id="PTHR30055:SF146">
    <property type="entry name" value="HTH-TYPE TRANSCRIPTIONAL DUAL REGULATOR CECR"/>
    <property type="match status" value="1"/>
</dbReference>
<evidence type="ECO:0000256" key="1">
    <source>
        <dbReference type="ARBA" id="ARBA00023125"/>
    </source>
</evidence>
<name>A0A7C3PBM1_9CYAN</name>
<evidence type="ECO:0000313" key="4">
    <source>
        <dbReference type="EMBL" id="HFM97332.1"/>
    </source>
</evidence>
<dbReference type="InterPro" id="IPR050109">
    <property type="entry name" value="HTH-type_TetR-like_transc_reg"/>
</dbReference>
<dbReference type="PANTHER" id="PTHR30055">
    <property type="entry name" value="HTH-TYPE TRANSCRIPTIONAL REGULATOR RUTR"/>
    <property type="match status" value="1"/>
</dbReference>
<dbReference type="GO" id="GO:0003700">
    <property type="term" value="F:DNA-binding transcription factor activity"/>
    <property type="evidence" value="ECO:0007669"/>
    <property type="project" value="TreeGrafter"/>
</dbReference>
<dbReference type="GO" id="GO:0000976">
    <property type="term" value="F:transcription cis-regulatory region binding"/>
    <property type="evidence" value="ECO:0007669"/>
    <property type="project" value="TreeGrafter"/>
</dbReference>
<dbReference type="PROSITE" id="PS01081">
    <property type="entry name" value="HTH_TETR_1"/>
    <property type="match status" value="1"/>
</dbReference>
<dbReference type="PRINTS" id="PR00455">
    <property type="entry name" value="HTHTETR"/>
</dbReference>
<accession>A0A7C3PBM1</accession>
<dbReference type="Gene3D" id="1.10.357.10">
    <property type="entry name" value="Tetracycline Repressor, domain 2"/>
    <property type="match status" value="1"/>
</dbReference>
<evidence type="ECO:0000259" key="3">
    <source>
        <dbReference type="PROSITE" id="PS50977"/>
    </source>
</evidence>
<gene>
    <name evidence="4" type="ORF">ENR64_06110</name>
</gene>
<keyword evidence="1 2" id="KW-0238">DNA-binding</keyword>
<dbReference type="Pfam" id="PF00440">
    <property type="entry name" value="TetR_N"/>
    <property type="match status" value="1"/>
</dbReference>
<dbReference type="SUPFAM" id="SSF46689">
    <property type="entry name" value="Homeodomain-like"/>
    <property type="match status" value="1"/>
</dbReference>